<dbReference type="GO" id="GO:0000908">
    <property type="term" value="F:taurine dioxygenase activity"/>
    <property type="evidence" value="ECO:0007669"/>
    <property type="project" value="TreeGrafter"/>
</dbReference>
<keyword evidence="3 7" id="KW-0223">Dioxygenase</keyword>
<dbReference type="Proteomes" id="UP001139516">
    <property type="component" value="Unassembled WGS sequence"/>
</dbReference>
<dbReference type="RefSeq" id="WP_248669056.1">
    <property type="nucleotide sequence ID" value="NZ_JALPRX010000103.1"/>
</dbReference>
<protein>
    <submittedName>
        <fullName evidence="7">TauD/TfdA family dioxygenase</fullName>
    </submittedName>
</protein>
<accession>A0A9X1YC52</accession>
<comment type="caution">
    <text evidence="7">The sequence shown here is derived from an EMBL/GenBank/DDBJ whole genome shotgun (WGS) entry which is preliminary data.</text>
</comment>
<reference evidence="7" key="1">
    <citation type="submission" date="2022-04" db="EMBL/GenBank/DDBJ databases">
        <title>Roseomonas acroporae sp. nov., isolated from coral Acropora digitifera.</title>
        <authorList>
            <person name="Sun H."/>
        </authorList>
    </citation>
    <scope>NUCLEOTIDE SEQUENCE</scope>
    <source>
        <strain evidence="7">NAR14</strain>
    </source>
</reference>
<keyword evidence="8" id="KW-1185">Reference proteome</keyword>
<evidence type="ECO:0000313" key="7">
    <source>
        <dbReference type="EMBL" id="MCK8787000.1"/>
    </source>
</evidence>
<evidence type="ECO:0000313" key="8">
    <source>
        <dbReference type="Proteomes" id="UP001139516"/>
    </source>
</evidence>
<dbReference type="SUPFAM" id="SSF51197">
    <property type="entry name" value="Clavaminate synthase-like"/>
    <property type="match status" value="1"/>
</dbReference>
<evidence type="ECO:0000259" key="6">
    <source>
        <dbReference type="Pfam" id="PF02668"/>
    </source>
</evidence>
<evidence type="ECO:0000256" key="5">
    <source>
        <dbReference type="ARBA" id="ARBA00023004"/>
    </source>
</evidence>
<gene>
    <name evidence="7" type="ORF">M0638_21740</name>
</gene>
<evidence type="ECO:0000256" key="4">
    <source>
        <dbReference type="ARBA" id="ARBA00023002"/>
    </source>
</evidence>
<dbReference type="PANTHER" id="PTHR30468">
    <property type="entry name" value="ALPHA-KETOGLUTARATE-DEPENDENT SULFONATE DIOXYGENASE"/>
    <property type="match status" value="1"/>
</dbReference>
<dbReference type="Gene3D" id="3.60.130.10">
    <property type="entry name" value="Clavaminate synthase-like"/>
    <property type="match status" value="1"/>
</dbReference>
<comment type="similarity">
    <text evidence="1">Belongs to the TfdA dioxygenase family.</text>
</comment>
<proteinExistence type="inferred from homology"/>
<dbReference type="GO" id="GO:0006790">
    <property type="term" value="P:sulfur compound metabolic process"/>
    <property type="evidence" value="ECO:0007669"/>
    <property type="project" value="TreeGrafter"/>
</dbReference>
<dbReference type="PANTHER" id="PTHR30468:SF1">
    <property type="entry name" value="ALPHA-KETOGLUTARATE-DEPENDENT SULFONATE DIOXYGENASE"/>
    <property type="match status" value="1"/>
</dbReference>
<dbReference type="InterPro" id="IPR051323">
    <property type="entry name" value="AtsK-like"/>
</dbReference>
<dbReference type="InterPro" id="IPR042098">
    <property type="entry name" value="TauD-like_sf"/>
</dbReference>
<feature type="domain" description="TauD/TfdA-like" evidence="6">
    <location>
        <begin position="8"/>
        <end position="268"/>
    </location>
</feature>
<dbReference type="AlphaFoldDB" id="A0A9X1YC52"/>
<dbReference type="InterPro" id="IPR003819">
    <property type="entry name" value="TauD/TfdA-like"/>
</dbReference>
<dbReference type="Pfam" id="PF02668">
    <property type="entry name" value="TauD"/>
    <property type="match status" value="1"/>
</dbReference>
<name>A0A9X1YC52_9PROT</name>
<evidence type="ECO:0000256" key="1">
    <source>
        <dbReference type="ARBA" id="ARBA00005896"/>
    </source>
</evidence>
<evidence type="ECO:0000256" key="2">
    <source>
        <dbReference type="ARBA" id="ARBA00022723"/>
    </source>
</evidence>
<dbReference type="GO" id="GO:0046872">
    <property type="term" value="F:metal ion binding"/>
    <property type="evidence" value="ECO:0007669"/>
    <property type="project" value="UniProtKB-KW"/>
</dbReference>
<sequence>MSYDAITVTPVSPHLGAFVAGIDLGNPLSNRQVEEVHQALLDHQVLFFRDQRNITLESQKAFGRHFGELHVHPNTPGPEGHPEILPIHADANSKRVAGERWHSDVSCDPEPPLGSILHIHTVPPIGGDTLFASSGAAYDALSPRLKTYLEGLTAFHSGERSYRRTNRLLGIDDRGRTFPSANHPVVRTHPETGRKSLFVNRGFTYRINEVSEEESDAILNYLYQHQEKPDFQVRFNWTPDSVAFWDNRAVQHLALWDYYPNTRSGFRVTIKGSRPV</sequence>
<dbReference type="GO" id="GO:0005737">
    <property type="term" value="C:cytoplasm"/>
    <property type="evidence" value="ECO:0007669"/>
    <property type="project" value="TreeGrafter"/>
</dbReference>
<organism evidence="7 8">
    <name type="scientific">Roseomonas acroporae</name>
    <dbReference type="NCBI Taxonomy" id="2937791"/>
    <lineage>
        <taxon>Bacteria</taxon>
        <taxon>Pseudomonadati</taxon>
        <taxon>Pseudomonadota</taxon>
        <taxon>Alphaproteobacteria</taxon>
        <taxon>Acetobacterales</taxon>
        <taxon>Roseomonadaceae</taxon>
        <taxon>Roseomonas</taxon>
    </lineage>
</organism>
<evidence type="ECO:0000256" key="3">
    <source>
        <dbReference type="ARBA" id="ARBA00022964"/>
    </source>
</evidence>
<keyword evidence="2" id="KW-0479">Metal-binding</keyword>
<dbReference type="EMBL" id="JALPRX010000103">
    <property type="protein sequence ID" value="MCK8787000.1"/>
    <property type="molecule type" value="Genomic_DNA"/>
</dbReference>
<keyword evidence="4" id="KW-0560">Oxidoreductase</keyword>
<keyword evidence="5" id="KW-0408">Iron</keyword>